<dbReference type="InterPro" id="IPR036063">
    <property type="entry name" value="Smr_dom_sf"/>
</dbReference>
<comment type="caution">
    <text evidence="2">The sequence shown here is derived from an EMBL/GenBank/DDBJ whole genome shotgun (WGS) entry which is preliminary data.</text>
</comment>
<dbReference type="Gene3D" id="2.60.40.1600">
    <property type="entry name" value="Smr-associated-like"/>
    <property type="match status" value="1"/>
</dbReference>
<dbReference type="SUPFAM" id="SSF158949">
    <property type="entry name" value="Smr-associated domain-like"/>
    <property type="match status" value="1"/>
</dbReference>
<dbReference type="Pfam" id="PF09640">
    <property type="entry name" value="DUF2027"/>
    <property type="match status" value="1"/>
</dbReference>
<dbReference type="InterPro" id="IPR018598">
    <property type="entry name" value="DUF2027"/>
</dbReference>
<organism evidence="2 3">
    <name type="scientific">Candidatus Onthomorpha intestinigallinarum</name>
    <dbReference type="NCBI Taxonomy" id="2840880"/>
    <lineage>
        <taxon>Bacteria</taxon>
        <taxon>Pseudomonadati</taxon>
        <taxon>Bacteroidota</taxon>
        <taxon>Bacteroidia</taxon>
        <taxon>Bacteroidales</taxon>
        <taxon>Candidatus Onthomorpha</taxon>
    </lineage>
</organism>
<name>A0A9D1UHH6_9BACT</name>
<evidence type="ECO:0000259" key="1">
    <source>
        <dbReference type="PROSITE" id="PS50828"/>
    </source>
</evidence>
<gene>
    <name evidence="2" type="ORF">IAC47_06920</name>
</gene>
<accession>A0A9D1UHH6</accession>
<dbReference type="InterPro" id="IPR002625">
    <property type="entry name" value="Smr_dom"/>
</dbReference>
<feature type="domain" description="Smr" evidence="1">
    <location>
        <begin position="311"/>
        <end position="361"/>
    </location>
</feature>
<dbReference type="Gene3D" id="3.30.1370.110">
    <property type="match status" value="1"/>
</dbReference>
<dbReference type="EMBL" id="DXGG01000219">
    <property type="protein sequence ID" value="HIW87987.1"/>
    <property type="molecule type" value="Genomic_DNA"/>
</dbReference>
<evidence type="ECO:0000313" key="3">
    <source>
        <dbReference type="Proteomes" id="UP000824267"/>
    </source>
</evidence>
<reference evidence="2" key="1">
    <citation type="journal article" date="2021" name="PeerJ">
        <title>Extensive microbial diversity within the chicken gut microbiome revealed by metagenomics and culture.</title>
        <authorList>
            <person name="Gilroy R."/>
            <person name="Ravi A."/>
            <person name="Getino M."/>
            <person name="Pursley I."/>
            <person name="Horton D.L."/>
            <person name="Alikhan N.F."/>
            <person name="Baker D."/>
            <person name="Gharbi K."/>
            <person name="Hall N."/>
            <person name="Watson M."/>
            <person name="Adriaenssens E.M."/>
            <person name="Foster-Nyarko E."/>
            <person name="Jarju S."/>
            <person name="Secka A."/>
            <person name="Antonio M."/>
            <person name="Oren A."/>
            <person name="Chaudhuri R.R."/>
            <person name="La Ragione R."/>
            <person name="Hildebrand F."/>
            <person name="Pallen M.J."/>
        </authorList>
    </citation>
    <scope>NUCLEOTIDE SEQUENCE</scope>
    <source>
        <strain evidence="2">Gambia16-930</strain>
    </source>
</reference>
<protein>
    <submittedName>
        <fullName evidence="2">DUF2027 domain-containing protein</fullName>
    </submittedName>
</protein>
<dbReference type="AlphaFoldDB" id="A0A9D1UHH6"/>
<dbReference type="Proteomes" id="UP000824267">
    <property type="component" value="Unassembled WGS sequence"/>
</dbReference>
<evidence type="ECO:0000313" key="2">
    <source>
        <dbReference type="EMBL" id="HIW87987.1"/>
    </source>
</evidence>
<reference evidence="2" key="2">
    <citation type="submission" date="2021-04" db="EMBL/GenBank/DDBJ databases">
        <authorList>
            <person name="Gilroy R."/>
        </authorList>
    </citation>
    <scope>NUCLEOTIDE SEQUENCE</scope>
    <source>
        <strain evidence="2">Gambia16-930</strain>
    </source>
</reference>
<dbReference type="Pfam" id="PF01713">
    <property type="entry name" value="Smr"/>
    <property type="match status" value="1"/>
</dbReference>
<dbReference type="InterPro" id="IPR036781">
    <property type="entry name" value="Smr_assoc-like_sf"/>
</dbReference>
<dbReference type="PROSITE" id="PS50828">
    <property type="entry name" value="SMR"/>
    <property type="match status" value="1"/>
</dbReference>
<proteinExistence type="predicted"/>
<sequence length="363" mass="41412">MGKFKVGDRVKFLSSTGGGIIRSFSATNVANVEMEDGFEVPTLVNDLVLDACEDKAGAFFCSKPQERGKDETEQKENTTEESFHASYLGHKAKEMAAGVYLCFVPHDQRWLVYGDMDVWMVNNTDHRCIYSILLLEERNGFVSEDYGTLEARQKQTICTITRDECDKWTKGVVQILFHDDMSDCVMMPVNCRLKIRTDKFYKEGCFVPTAFFQEKVLTIPVCDEQEMNVFLRATTSEAKDKDEEEPKQVLKVARKNYTNTFLDAYMTDSSCAEVDLHIGELVEDYYLLEPEQMLRIQLNHAERCLNEAIIQGLKKVIFIHGIGQGVLKNELKKMLDKYDNLHYFDASIMKYGAGATEVYLGKG</sequence>